<dbReference type="Gene3D" id="3.20.20.80">
    <property type="entry name" value="Glycosidases"/>
    <property type="match status" value="1"/>
</dbReference>
<evidence type="ECO:0000259" key="5">
    <source>
        <dbReference type="PROSITE" id="PS51910"/>
    </source>
</evidence>
<dbReference type="Pfam" id="PF00704">
    <property type="entry name" value="Glyco_hydro_18"/>
    <property type="match status" value="1"/>
</dbReference>
<sequence length="360" mass="40759">MKRLLLLSGLLVACMANAQTSSKKISVIAYYAGNATAIDAYPVEKLTHIIFSFCHLQGNELHVDKMADTLTIQHLVELKKRNPSLKIILSLGGWGGCKTCSPVFATEKGRKDFALSVKHLNEYFKTDGIDIDWEYPAIPGYPDHQYLPEDKQNFTALMKELRKTLGNKYEISFAAGGLDNFLHESVEWDKINRYVDKVNLMSYDLVHGNSTVTGHHTPLYSTPQQVASADHAIHFFDSIHFPLNKVVIGAAMYGRIFNVNNDAENGLYQPGKFDHGISWKKFNQQEMEQQGYVYYWDNTAKAPYMYNKTQHKLFTYDNEQSMALKTKYAVDKGLNGIMFWQLADDKPGGGLLDAIDRALH</sequence>
<evidence type="ECO:0000256" key="3">
    <source>
        <dbReference type="ARBA" id="ARBA00023024"/>
    </source>
</evidence>
<dbReference type="GO" id="GO:0008061">
    <property type="term" value="F:chitin binding"/>
    <property type="evidence" value="ECO:0007669"/>
    <property type="project" value="InterPro"/>
</dbReference>
<dbReference type="PANTHER" id="PTHR11177:SF317">
    <property type="entry name" value="CHITINASE 12-RELATED"/>
    <property type="match status" value="1"/>
</dbReference>
<evidence type="ECO:0000256" key="4">
    <source>
        <dbReference type="SAM" id="SignalP"/>
    </source>
</evidence>
<dbReference type="SUPFAM" id="SSF51445">
    <property type="entry name" value="(Trans)glycosidases"/>
    <property type="match status" value="1"/>
</dbReference>
<feature type="chain" id="PRO_5011751120" description="chitinase" evidence="4">
    <location>
        <begin position="19"/>
        <end position="360"/>
    </location>
</feature>
<dbReference type="SMART" id="SM00636">
    <property type="entry name" value="Glyco_18"/>
    <property type="match status" value="1"/>
</dbReference>
<comment type="catalytic activity">
    <reaction evidence="1">
        <text>Random endo-hydrolysis of N-acetyl-beta-D-glucosaminide (1-&gt;4)-beta-linkages in chitin and chitodextrins.</text>
        <dbReference type="EC" id="3.2.1.14"/>
    </reaction>
</comment>
<dbReference type="STRING" id="1465490.SAMN05444277_101163"/>
<keyword evidence="7" id="KW-1185">Reference proteome</keyword>
<dbReference type="RefSeq" id="WP_090653535.1">
    <property type="nucleotide sequence ID" value="NZ_FOXQ01000001.1"/>
</dbReference>
<keyword evidence="4" id="KW-0732">Signal</keyword>
<dbReference type="GO" id="GO:0008843">
    <property type="term" value="F:endochitinase activity"/>
    <property type="evidence" value="ECO:0007669"/>
    <property type="project" value="UniProtKB-EC"/>
</dbReference>
<dbReference type="Gene3D" id="3.10.50.10">
    <property type="match status" value="1"/>
</dbReference>
<dbReference type="GO" id="GO:0005975">
    <property type="term" value="P:carbohydrate metabolic process"/>
    <property type="evidence" value="ECO:0007669"/>
    <property type="project" value="InterPro"/>
</dbReference>
<evidence type="ECO:0000256" key="1">
    <source>
        <dbReference type="ARBA" id="ARBA00000822"/>
    </source>
</evidence>
<name>A0A1I5RB99_9BACT</name>
<organism evidence="6 7">
    <name type="scientific">Parafilimonas terrae</name>
    <dbReference type="NCBI Taxonomy" id="1465490"/>
    <lineage>
        <taxon>Bacteria</taxon>
        <taxon>Pseudomonadati</taxon>
        <taxon>Bacteroidota</taxon>
        <taxon>Chitinophagia</taxon>
        <taxon>Chitinophagales</taxon>
        <taxon>Chitinophagaceae</taxon>
        <taxon>Parafilimonas</taxon>
    </lineage>
</organism>
<keyword evidence="3" id="KW-0624">Polysaccharide degradation</keyword>
<feature type="signal peptide" evidence="4">
    <location>
        <begin position="1"/>
        <end position="18"/>
    </location>
</feature>
<dbReference type="PROSITE" id="PS51910">
    <property type="entry name" value="GH18_2"/>
    <property type="match status" value="1"/>
</dbReference>
<dbReference type="Proteomes" id="UP000199031">
    <property type="component" value="Unassembled WGS sequence"/>
</dbReference>
<dbReference type="EMBL" id="FOXQ01000001">
    <property type="protein sequence ID" value="SFP55601.1"/>
    <property type="molecule type" value="Genomic_DNA"/>
</dbReference>
<keyword evidence="3" id="KW-0146">Chitin degradation</keyword>
<dbReference type="CDD" id="cd06548">
    <property type="entry name" value="GH18_chitinase"/>
    <property type="match status" value="1"/>
</dbReference>
<dbReference type="InterPro" id="IPR001223">
    <property type="entry name" value="Glyco_hydro18_cat"/>
</dbReference>
<keyword evidence="3" id="KW-0119">Carbohydrate metabolism</keyword>
<dbReference type="AlphaFoldDB" id="A0A1I5RB99"/>
<dbReference type="InterPro" id="IPR011583">
    <property type="entry name" value="Chitinase_II/V-like_cat"/>
</dbReference>
<dbReference type="EC" id="3.2.1.14" evidence="2"/>
<dbReference type="PANTHER" id="PTHR11177">
    <property type="entry name" value="CHITINASE"/>
    <property type="match status" value="1"/>
</dbReference>
<dbReference type="InterPro" id="IPR050314">
    <property type="entry name" value="Glycosyl_Hydrlase_18"/>
</dbReference>
<dbReference type="InterPro" id="IPR017853">
    <property type="entry name" value="GH"/>
</dbReference>
<evidence type="ECO:0000313" key="6">
    <source>
        <dbReference type="EMBL" id="SFP55601.1"/>
    </source>
</evidence>
<dbReference type="InterPro" id="IPR029070">
    <property type="entry name" value="Chitinase_insertion_sf"/>
</dbReference>
<feature type="domain" description="GH18" evidence="5">
    <location>
        <begin position="25"/>
        <end position="360"/>
    </location>
</feature>
<accession>A0A1I5RB99</accession>
<gene>
    <name evidence="6" type="ORF">SAMN05444277_101163</name>
</gene>
<dbReference type="GO" id="GO:0006032">
    <property type="term" value="P:chitin catabolic process"/>
    <property type="evidence" value="ECO:0007669"/>
    <property type="project" value="UniProtKB-KW"/>
</dbReference>
<evidence type="ECO:0000256" key="2">
    <source>
        <dbReference type="ARBA" id="ARBA00012729"/>
    </source>
</evidence>
<proteinExistence type="predicted"/>
<dbReference type="OrthoDB" id="9775889at2"/>
<dbReference type="SUPFAM" id="SSF54556">
    <property type="entry name" value="Chitinase insertion domain"/>
    <property type="match status" value="1"/>
</dbReference>
<evidence type="ECO:0000313" key="7">
    <source>
        <dbReference type="Proteomes" id="UP000199031"/>
    </source>
</evidence>
<protein>
    <recommendedName>
        <fullName evidence="2">chitinase</fullName>
        <ecNumber evidence="2">3.2.1.14</ecNumber>
    </recommendedName>
</protein>
<reference evidence="6 7" key="1">
    <citation type="submission" date="2016-10" db="EMBL/GenBank/DDBJ databases">
        <authorList>
            <person name="de Groot N.N."/>
        </authorList>
    </citation>
    <scope>NUCLEOTIDE SEQUENCE [LARGE SCALE GENOMIC DNA]</scope>
    <source>
        <strain evidence="6 7">DSM 28286</strain>
    </source>
</reference>